<dbReference type="GO" id="GO:0070628">
    <property type="term" value="F:proteasome binding"/>
    <property type="evidence" value="ECO:0007669"/>
    <property type="project" value="InterPro"/>
</dbReference>
<protein>
    <recommendedName>
        <fullName evidence="2">Proteasome inhibitor PI31 subunit</fullName>
    </recommendedName>
</protein>
<keyword evidence="3" id="KW-0647">Proteasome</keyword>
<dbReference type="InterPro" id="IPR021625">
    <property type="entry name" value="PI31_Prot_N"/>
</dbReference>
<dbReference type="Gene3D" id="3.40.1000.30">
    <property type="match status" value="1"/>
</dbReference>
<reference evidence="7" key="1">
    <citation type="submission" date="2014-03" db="EMBL/GenBank/DDBJ databases">
        <authorList>
            <person name="Aksoy S."/>
            <person name="Warren W."/>
            <person name="Wilson R.K."/>
        </authorList>
    </citation>
    <scope>NUCLEOTIDE SEQUENCE [LARGE SCALE GENOMIC DNA]</scope>
    <source>
        <strain evidence="7">IAEA</strain>
    </source>
</reference>
<feature type="region of interest" description="Disordered" evidence="4">
    <location>
        <begin position="150"/>
        <end position="177"/>
    </location>
</feature>
<dbReference type="STRING" id="7398.A0A1A9ZUX4"/>
<dbReference type="Proteomes" id="UP000092445">
    <property type="component" value="Unassembled WGS sequence"/>
</dbReference>
<evidence type="ECO:0000256" key="1">
    <source>
        <dbReference type="ARBA" id="ARBA00006405"/>
    </source>
</evidence>
<comment type="similarity">
    <text evidence="1">Belongs to the proteasome inhibitor PI31 family.</text>
</comment>
<evidence type="ECO:0000256" key="3">
    <source>
        <dbReference type="ARBA" id="ARBA00022942"/>
    </source>
</evidence>
<evidence type="ECO:0000256" key="2">
    <source>
        <dbReference type="ARBA" id="ARBA00015575"/>
    </source>
</evidence>
<dbReference type="AlphaFoldDB" id="A0A1A9ZUX4"/>
<dbReference type="EnsemblMetazoa" id="GPAI025855-RA">
    <property type="protein sequence ID" value="GPAI025855-PA"/>
    <property type="gene ID" value="GPAI025855"/>
</dbReference>
<organism evidence="6 7">
    <name type="scientific">Glossina pallidipes</name>
    <name type="common">Tsetse fly</name>
    <dbReference type="NCBI Taxonomy" id="7398"/>
    <lineage>
        <taxon>Eukaryota</taxon>
        <taxon>Metazoa</taxon>
        <taxon>Ecdysozoa</taxon>
        <taxon>Arthropoda</taxon>
        <taxon>Hexapoda</taxon>
        <taxon>Insecta</taxon>
        <taxon>Pterygota</taxon>
        <taxon>Neoptera</taxon>
        <taxon>Endopterygota</taxon>
        <taxon>Diptera</taxon>
        <taxon>Brachycera</taxon>
        <taxon>Muscomorpha</taxon>
        <taxon>Hippoboscoidea</taxon>
        <taxon>Glossinidae</taxon>
        <taxon>Glossina</taxon>
    </lineage>
</organism>
<proteinExistence type="inferred from homology"/>
<dbReference type="PANTHER" id="PTHR13266:SF1">
    <property type="entry name" value="PROTEASOME INHIBITOR PI31 SUBUNIT"/>
    <property type="match status" value="1"/>
</dbReference>
<dbReference type="Pfam" id="PF11566">
    <property type="entry name" value="PI31_Prot_N"/>
    <property type="match status" value="1"/>
</dbReference>
<reference evidence="6" key="2">
    <citation type="submission" date="2020-05" db="UniProtKB">
        <authorList>
            <consortium name="EnsemblMetazoa"/>
        </authorList>
    </citation>
    <scope>IDENTIFICATION</scope>
    <source>
        <strain evidence="6">IAEA</strain>
    </source>
</reference>
<sequence>MGSPGDYFYGWNLLYKTIEKDINKKDDLLIALAHFVLTKHSLFRCIGLGENKILAEEEEASGSELLPDNWNVDENNYALRYIYDKKLYILLGLRTEGSIIITLLNVKTLKVSNICLSSEELVSEISGSITKMIPSASQLADRYRRELLEPVYQGQNRSTTTQTNTTSSTTDRSDPLRIGAPLRPSLGQYHPAGVEPRPFGFPEVGRGDLDPFARGGHGNLFPFPTRPDFHAGPGGSGGMQPRFDPFGPLPERNIRPYPNPDHLPPPGFGGDYFIFRTASLPNTSRPTNVGITPNLMAP</sequence>
<feature type="compositionally biased region" description="Low complexity" evidence="4">
    <location>
        <begin position="155"/>
        <end position="170"/>
    </location>
</feature>
<dbReference type="GO" id="GO:0004866">
    <property type="term" value="F:endopeptidase inhibitor activity"/>
    <property type="evidence" value="ECO:0007669"/>
    <property type="project" value="InterPro"/>
</dbReference>
<dbReference type="InterPro" id="IPR045128">
    <property type="entry name" value="PI31-like"/>
</dbReference>
<dbReference type="GO" id="GO:0043161">
    <property type="term" value="P:proteasome-mediated ubiquitin-dependent protein catabolic process"/>
    <property type="evidence" value="ECO:0007669"/>
    <property type="project" value="InterPro"/>
</dbReference>
<evidence type="ECO:0000256" key="4">
    <source>
        <dbReference type="SAM" id="MobiDB-lite"/>
    </source>
</evidence>
<dbReference type="VEuPathDB" id="VectorBase:GPAI025855"/>
<evidence type="ECO:0000259" key="5">
    <source>
        <dbReference type="Pfam" id="PF11566"/>
    </source>
</evidence>
<feature type="domain" description="PI31 proteasome regulator N-terminal" evidence="5">
    <location>
        <begin position="19"/>
        <end position="156"/>
    </location>
</feature>
<evidence type="ECO:0000313" key="6">
    <source>
        <dbReference type="EnsemblMetazoa" id="GPAI025855-PA"/>
    </source>
</evidence>
<name>A0A1A9ZUX4_GLOPL</name>
<keyword evidence="7" id="KW-1185">Reference proteome</keyword>
<evidence type="ECO:0000313" key="7">
    <source>
        <dbReference type="Proteomes" id="UP000092445"/>
    </source>
</evidence>
<accession>A0A1A9ZUX4</accession>
<dbReference type="GO" id="GO:0000502">
    <property type="term" value="C:proteasome complex"/>
    <property type="evidence" value="ECO:0007669"/>
    <property type="project" value="UniProtKB-KW"/>
</dbReference>
<dbReference type="PANTHER" id="PTHR13266">
    <property type="entry name" value="PROTEASOME INHIBITOR"/>
    <property type="match status" value="1"/>
</dbReference>